<keyword evidence="12" id="KW-0131">Cell cycle</keyword>
<evidence type="ECO:0000256" key="9">
    <source>
        <dbReference type="ARBA" id="ARBA00023054"/>
    </source>
</evidence>
<evidence type="ECO:0000256" key="15">
    <source>
        <dbReference type="SAM" id="Coils"/>
    </source>
</evidence>
<dbReference type="SMART" id="SM00129">
    <property type="entry name" value="KISc"/>
    <property type="match status" value="1"/>
</dbReference>
<dbReference type="GO" id="GO:0051301">
    <property type="term" value="P:cell division"/>
    <property type="evidence" value="ECO:0007669"/>
    <property type="project" value="UniProtKB-KW"/>
</dbReference>
<evidence type="ECO:0000256" key="13">
    <source>
        <dbReference type="ARBA" id="ARBA00034704"/>
    </source>
</evidence>
<evidence type="ECO:0000256" key="11">
    <source>
        <dbReference type="ARBA" id="ARBA00023212"/>
    </source>
</evidence>
<evidence type="ECO:0000256" key="10">
    <source>
        <dbReference type="ARBA" id="ARBA00023175"/>
    </source>
</evidence>
<dbReference type="GO" id="GO:0051231">
    <property type="term" value="P:spindle elongation"/>
    <property type="evidence" value="ECO:0007669"/>
    <property type="project" value="TreeGrafter"/>
</dbReference>
<comment type="caution">
    <text evidence="17">The sequence shown here is derived from an EMBL/GenBank/DDBJ whole genome shotgun (WGS) entry which is preliminary data.</text>
</comment>
<evidence type="ECO:0000259" key="16">
    <source>
        <dbReference type="PROSITE" id="PS50067"/>
    </source>
</evidence>
<dbReference type="PROSITE" id="PS50067">
    <property type="entry name" value="KINESIN_MOTOR_2"/>
    <property type="match status" value="1"/>
</dbReference>
<keyword evidence="11" id="KW-0206">Cytoskeleton</keyword>
<gene>
    <name evidence="17" type="ORF">QLX08_006316</name>
</gene>
<dbReference type="InterPro" id="IPR036961">
    <property type="entry name" value="Kinesin_motor_dom_sf"/>
</dbReference>
<feature type="domain" description="Kinesin motor" evidence="16">
    <location>
        <begin position="12"/>
        <end position="349"/>
    </location>
</feature>
<protein>
    <recommendedName>
        <fullName evidence="16">Kinesin motor domain-containing protein</fullName>
    </recommendedName>
</protein>
<feature type="binding site" evidence="14">
    <location>
        <begin position="96"/>
        <end position="103"/>
    </location>
    <ligand>
        <name>ATP</name>
        <dbReference type="ChEBI" id="CHEBI:30616"/>
    </ligand>
</feature>
<keyword evidence="6 14" id="KW-0547">Nucleotide-binding</keyword>
<keyword evidence="10 14" id="KW-0505">Motor protein</keyword>
<dbReference type="InterPro" id="IPR027417">
    <property type="entry name" value="P-loop_NTPase"/>
</dbReference>
<dbReference type="GO" id="GO:0008017">
    <property type="term" value="F:microtubule binding"/>
    <property type="evidence" value="ECO:0007669"/>
    <property type="project" value="InterPro"/>
</dbReference>
<evidence type="ECO:0000256" key="3">
    <source>
        <dbReference type="ARBA" id="ARBA00022553"/>
    </source>
</evidence>
<dbReference type="GO" id="GO:0090307">
    <property type="term" value="P:mitotic spindle assembly"/>
    <property type="evidence" value="ECO:0007669"/>
    <property type="project" value="TreeGrafter"/>
</dbReference>
<comment type="similarity">
    <text evidence="13">Belongs to the TRAFAC class myosin-kinesin ATPase superfamily. Kinesin family. KIN-5/BimC subfamily.</text>
</comment>
<dbReference type="CDD" id="cd01364">
    <property type="entry name" value="KISc_BimC_Eg5"/>
    <property type="match status" value="1"/>
</dbReference>
<evidence type="ECO:0000313" key="18">
    <source>
        <dbReference type="Proteomes" id="UP001432146"/>
    </source>
</evidence>
<evidence type="ECO:0000256" key="4">
    <source>
        <dbReference type="ARBA" id="ARBA00022618"/>
    </source>
</evidence>
<dbReference type="InterPro" id="IPR047241">
    <property type="entry name" value="KIF11-like_kin_motor_dom"/>
</dbReference>
<dbReference type="GO" id="GO:0007018">
    <property type="term" value="P:microtubule-based movement"/>
    <property type="evidence" value="ECO:0007669"/>
    <property type="project" value="InterPro"/>
</dbReference>
<dbReference type="EMBL" id="JAWNGG020000115">
    <property type="protein sequence ID" value="KAK9301233.1"/>
    <property type="molecule type" value="Genomic_DNA"/>
</dbReference>
<dbReference type="Proteomes" id="UP001432146">
    <property type="component" value="Unassembled WGS sequence"/>
</dbReference>
<dbReference type="AlphaFoldDB" id="A0AAW0ZUH3"/>
<evidence type="ECO:0000313" key="17">
    <source>
        <dbReference type="EMBL" id="KAK9301233.1"/>
    </source>
</evidence>
<evidence type="ECO:0000256" key="2">
    <source>
        <dbReference type="ARBA" id="ARBA00022490"/>
    </source>
</evidence>
<keyword evidence="3" id="KW-0597">Phosphoprotein</keyword>
<evidence type="ECO:0000256" key="1">
    <source>
        <dbReference type="ARBA" id="ARBA00004245"/>
    </source>
</evidence>
<evidence type="ECO:0000256" key="8">
    <source>
        <dbReference type="ARBA" id="ARBA00022840"/>
    </source>
</evidence>
<dbReference type="InterPro" id="IPR019821">
    <property type="entry name" value="Kinesin_motor_CS"/>
</dbReference>
<feature type="coiled-coil region" evidence="15">
    <location>
        <begin position="365"/>
        <end position="436"/>
    </location>
</feature>
<evidence type="ECO:0000256" key="6">
    <source>
        <dbReference type="ARBA" id="ARBA00022741"/>
    </source>
</evidence>
<dbReference type="Gene3D" id="3.40.850.10">
    <property type="entry name" value="Kinesin motor domain"/>
    <property type="match status" value="1"/>
</dbReference>
<keyword evidence="5" id="KW-0493">Microtubule</keyword>
<dbReference type="GO" id="GO:0005634">
    <property type="term" value="C:nucleus"/>
    <property type="evidence" value="ECO:0007669"/>
    <property type="project" value="TreeGrafter"/>
</dbReference>
<evidence type="ECO:0000256" key="7">
    <source>
        <dbReference type="ARBA" id="ARBA00022776"/>
    </source>
</evidence>
<keyword evidence="7" id="KW-0498">Mitosis</keyword>
<dbReference type="GO" id="GO:0005524">
    <property type="term" value="F:ATP binding"/>
    <property type="evidence" value="ECO:0007669"/>
    <property type="project" value="UniProtKB-UniRule"/>
</dbReference>
<keyword evidence="2" id="KW-0963">Cytoplasm</keyword>
<dbReference type="InterPro" id="IPR001752">
    <property type="entry name" value="Kinesin_motor_dom"/>
</dbReference>
<keyword evidence="9 15" id="KW-0175">Coiled coil</keyword>
<accession>A0AAW0ZUH3</accession>
<dbReference type="InterPro" id="IPR047149">
    <property type="entry name" value="KIF11-like"/>
</dbReference>
<keyword evidence="4" id="KW-0132">Cell division</keyword>
<dbReference type="FunFam" id="3.40.850.10:FF:000051">
    <property type="entry name" value="Kinesin-like protein bimC"/>
    <property type="match status" value="1"/>
</dbReference>
<dbReference type="GO" id="GO:0005876">
    <property type="term" value="C:spindle microtubule"/>
    <property type="evidence" value="ECO:0007669"/>
    <property type="project" value="TreeGrafter"/>
</dbReference>
<dbReference type="GO" id="GO:0072686">
    <property type="term" value="C:mitotic spindle"/>
    <property type="evidence" value="ECO:0007669"/>
    <property type="project" value="TreeGrafter"/>
</dbReference>
<name>A0AAW0ZUH3_9HYME</name>
<dbReference type="PANTHER" id="PTHR47970">
    <property type="entry name" value="KINESIN-LIKE PROTEIN KIF11"/>
    <property type="match status" value="1"/>
</dbReference>
<evidence type="ECO:0000256" key="12">
    <source>
        <dbReference type="ARBA" id="ARBA00023306"/>
    </source>
</evidence>
<dbReference type="InterPro" id="IPR025901">
    <property type="entry name" value="Kinesin-assoc_MT-bd_dom"/>
</dbReference>
<evidence type="ECO:0000256" key="14">
    <source>
        <dbReference type="PROSITE-ProRule" id="PRU00283"/>
    </source>
</evidence>
<dbReference type="GO" id="GO:0008574">
    <property type="term" value="F:plus-end-directed microtubule motor activity"/>
    <property type="evidence" value="ECO:0007669"/>
    <property type="project" value="TreeGrafter"/>
</dbReference>
<dbReference type="PANTHER" id="PTHR47970:SF12">
    <property type="entry name" value="KINESIN FAMILY MEMBER 11"/>
    <property type="match status" value="1"/>
</dbReference>
<organism evidence="17 18">
    <name type="scientific">Tetragonisca angustula</name>
    <dbReference type="NCBI Taxonomy" id="166442"/>
    <lineage>
        <taxon>Eukaryota</taxon>
        <taxon>Metazoa</taxon>
        <taxon>Ecdysozoa</taxon>
        <taxon>Arthropoda</taxon>
        <taxon>Hexapoda</taxon>
        <taxon>Insecta</taxon>
        <taxon>Pterygota</taxon>
        <taxon>Neoptera</taxon>
        <taxon>Endopterygota</taxon>
        <taxon>Hymenoptera</taxon>
        <taxon>Apocrita</taxon>
        <taxon>Aculeata</taxon>
        <taxon>Apoidea</taxon>
        <taxon>Anthophila</taxon>
        <taxon>Apidae</taxon>
        <taxon>Tetragonisca</taxon>
    </lineage>
</organism>
<reference evidence="17 18" key="1">
    <citation type="submission" date="2024-05" db="EMBL/GenBank/DDBJ databases">
        <title>The nuclear and mitochondrial genome assemblies of Tetragonisca angustula (Apidae: Meliponini), a tiny yet remarkable pollinator in the Neotropics.</title>
        <authorList>
            <person name="Ferrari R."/>
            <person name="Ricardo P.C."/>
            <person name="Dias F.C."/>
            <person name="Araujo N.S."/>
            <person name="Soares D.O."/>
            <person name="Zhou Q.-S."/>
            <person name="Zhu C.-D."/>
            <person name="Coutinho L."/>
            <person name="Airas M.C."/>
            <person name="Batista T.M."/>
        </authorList>
    </citation>
    <scope>NUCLEOTIDE SEQUENCE [LARGE SCALE GENOMIC DNA]</scope>
    <source>
        <strain evidence="17">ASF017062</strain>
        <tissue evidence="17">Abdomen</tissue>
    </source>
</reference>
<sequence length="1068" mass="122209">MNDTRYGRKGQQIQVFVRIRPLNSSEQNLQSTTVLDIPNNKEIIVHERPNDKVSKKFKFNNVFGPLSKQIDVYNNVVSPLLEQVLAGYNCTVFAYGQTGTGKTYTMEGINIDPTLHWNSDSSAGMIPRSLNHLFHKLQLLEIQEYTIRVSFLELYNEDLFDLLSTSSDASKLRLYEDASKKGAVIIHGLEEVTIHNTSEVYKILKKGADKRQTAATLMNAQSSRSHTIFSITIHMKESTIDGEEILKTGKLNLVDLAGSENVGRSGSVDKRAREAGSINQSLLTLGRVITALVERAPHIPYRESKLTRLLQESLGGRTKTSIIATISPASINLEETLSTLDYAHRAKNITNRPEINQKLSKREFLKQYTEEIEKLRRDLLASRDRNGVYLADDNYKEMQTLISQQTKQIEEKINHIKALEKAMQDKEKIFYELELQNIAQTEELNEVKIKLNNVTDALQSTNYRLKLTTQERDEHKYLVEKHMNTEQSLLNQGHTLLNVADTAITDSYKLHDKIDRKSKTEQKFENLGNILRSNICEYIQNVEKDVSIYGEKLKELFTSIKNDLEISIKSNTADTATHQNATSNPNQSDITNLTTNISESHTKYQNWIQNEIRNMVGTVECEDELINVIHQRLIQSINNKIENVTTKNLQVMRNNVCEKLTEASTRLEEMIDASCNYELKINDRTIENVRSIMKDIEVLRKKQKFSEKQHLFAKTMQSVFSEFNELRKIQEEHYSTVTDKCNYVNTICNEVNNQAINSSNMNVKMRNDLKDHIQSDIKKIENNVIVGTKRNEEIANRITNQGEDLINELKSNVNENCNASMQYKNTMESNMKEEQLKIDADKKTALSLINDADEVISDISKNHAKFVEDKKVEIENVCQNISTQLKYQIMESCMQNDNVIGQLETAVGEINKFFDEDVQRDIPTGLTPARKNFSYPRQFKTTSPHERILQKFREIGKLLNVTEDEDTQENISMIGETTMKQIANSTALSDITLVSSAIENTAFDTCLSKNNEQSLSTDSHIENITQTLDVSKSMQFHTQSESVIYRKNENKENDNNVLTQQLEEQKSK</sequence>
<dbReference type="SUPFAM" id="SSF52540">
    <property type="entry name" value="P-loop containing nucleoside triphosphate hydrolases"/>
    <property type="match status" value="1"/>
</dbReference>
<proteinExistence type="inferred from homology"/>
<dbReference type="Pfam" id="PF13931">
    <property type="entry name" value="Microtub_bind"/>
    <property type="match status" value="1"/>
</dbReference>
<comment type="subcellular location">
    <subcellularLocation>
        <location evidence="1">Cytoplasm</location>
        <location evidence="1">Cytoskeleton</location>
    </subcellularLocation>
</comment>
<dbReference type="Pfam" id="PF00225">
    <property type="entry name" value="Kinesin"/>
    <property type="match status" value="1"/>
</dbReference>
<evidence type="ECO:0000256" key="5">
    <source>
        <dbReference type="ARBA" id="ARBA00022701"/>
    </source>
</evidence>
<dbReference type="PRINTS" id="PR00380">
    <property type="entry name" value="KINESINHEAVY"/>
</dbReference>
<dbReference type="PROSITE" id="PS00411">
    <property type="entry name" value="KINESIN_MOTOR_1"/>
    <property type="match status" value="1"/>
</dbReference>
<keyword evidence="18" id="KW-1185">Reference proteome</keyword>
<keyword evidence="8 14" id="KW-0067">ATP-binding</keyword>